<sequence length="116" mass="13816">MWLSKIRPILCYGLHSRQILLKNHGKFNTLTVFPVEKFDNRRTYKNFGHKRDPPEHPLKQFYIFAFISFIIYNFINWEKVSEVVFPPVDADSNVDTTENPVEEILEETVDKKKKKT</sequence>
<dbReference type="EMBL" id="GGMR01008137">
    <property type="protein sequence ID" value="MBY20756.1"/>
    <property type="molecule type" value="Transcribed_RNA"/>
</dbReference>
<organism evidence="1">
    <name type="scientific">Schizaphis graminum</name>
    <name type="common">Green bug aphid</name>
    <dbReference type="NCBI Taxonomy" id="13262"/>
    <lineage>
        <taxon>Eukaryota</taxon>
        <taxon>Metazoa</taxon>
        <taxon>Ecdysozoa</taxon>
        <taxon>Arthropoda</taxon>
        <taxon>Hexapoda</taxon>
        <taxon>Insecta</taxon>
        <taxon>Pterygota</taxon>
        <taxon>Neoptera</taxon>
        <taxon>Paraneoptera</taxon>
        <taxon>Hemiptera</taxon>
        <taxon>Sternorrhyncha</taxon>
        <taxon>Aphidomorpha</taxon>
        <taxon>Aphidoidea</taxon>
        <taxon>Aphididae</taxon>
        <taxon>Aphidini</taxon>
        <taxon>Schizaphis</taxon>
    </lineage>
</organism>
<evidence type="ECO:0000313" key="1">
    <source>
        <dbReference type="EMBL" id="MBY20756.1"/>
    </source>
</evidence>
<dbReference type="AlphaFoldDB" id="A0A2S2NVJ7"/>
<reference evidence="1" key="1">
    <citation type="submission" date="2018-04" db="EMBL/GenBank/DDBJ databases">
        <title>Transcriptome of Schizaphis graminum biotype I.</title>
        <authorList>
            <person name="Scully E.D."/>
            <person name="Geib S.M."/>
            <person name="Palmer N.A."/>
            <person name="Koch K."/>
            <person name="Bradshaw J."/>
            <person name="Heng-Moss T."/>
            <person name="Sarath G."/>
        </authorList>
    </citation>
    <scope>NUCLEOTIDE SEQUENCE</scope>
</reference>
<gene>
    <name evidence="1" type="ORF">g.71303</name>
</gene>
<proteinExistence type="predicted"/>
<protein>
    <submittedName>
        <fullName evidence="1">Uncharacterized protein</fullName>
    </submittedName>
</protein>
<accession>A0A2S2NVJ7</accession>
<name>A0A2S2NVJ7_SCHGA</name>